<feature type="domain" description="DUF7344" evidence="1">
    <location>
        <begin position="5"/>
        <end position="61"/>
    </location>
</feature>
<accession>L9Y5H1</accession>
<dbReference type="Pfam" id="PF24035">
    <property type="entry name" value="DUF7344"/>
    <property type="match status" value="1"/>
</dbReference>
<gene>
    <name evidence="2" type="ORF">C489_09000</name>
</gene>
<keyword evidence="3" id="KW-1185">Reference proteome</keyword>
<dbReference type="EMBL" id="AOID01000026">
    <property type="protein sequence ID" value="ELY68128.1"/>
    <property type="molecule type" value="Genomic_DNA"/>
</dbReference>
<name>L9Y5H1_9EURY</name>
<dbReference type="AlphaFoldDB" id="L9Y5H1"/>
<evidence type="ECO:0000259" key="1">
    <source>
        <dbReference type="Pfam" id="PF24035"/>
    </source>
</evidence>
<sequence length="88" mass="9904">MRTDGDRVAHEDLVDHVVTRAPEADSTGPDRERVETELRHVHLPKLDDAGLVDYDRQSGVVHIDRETTVERLERVRAIVADLQDAGNP</sequence>
<dbReference type="PATRIC" id="fig|1227496.3.peg.1821"/>
<comment type="caution">
    <text evidence="2">The sequence shown here is derived from an EMBL/GenBank/DDBJ whole genome shotgun (WGS) entry which is preliminary data.</text>
</comment>
<proteinExistence type="predicted"/>
<protein>
    <recommendedName>
        <fullName evidence="1">DUF7344 domain-containing protein</fullName>
    </recommendedName>
</protein>
<dbReference type="InterPro" id="IPR055768">
    <property type="entry name" value="DUF7344"/>
</dbReference>
<organism evidence="2 3">
    <name type="scientific">Natrinema versiforme JCM 10478</name>
    <dbReference type="NCBI Taxonomy" id="1227496"/>
    <lineage>
        <taxon>Archaea</taxon>
        <taxon>Methanobacteriati</taxon>
        <taxon>Methanobacteriota</taxon>
        <taxon>Stenosarchaea group</taxon>
        <taxon>Halobacteria</taxon>
        <taxon>Halobacteriales</taxon>
        <taxon>Natrialbaceae</taxon>
        <taxon>Natrinema</taxon>
    </lineage>
</organism>
<evidence type="ECO:0000313" key="3">
    <source>
        <dbReference type="Proteomes" id="UP000011632"/>
    </source>
</evidence>
<evidence type="ECO:0000313" key="2">
    <source>
        <dbReference type="EMBL" id="ELY68128.1"/>
    </source>
</evidence>
<dbReference type="Proteomes" id="UP000011632">
    <property type="component" value="Unassembled WGS sequence"/>
</dbReference>
<reference evidence="2 3" key="1">
    <citation type="journal article" date="2014" name="PLoS Genet.">
        <title>Phylogenetically driven sequencing of extremely halophilic archaea reveals strategies for static and dynamic osmo-response.</title>
        <authorList>
            <person name="Becker E.A."/>
            <person name="Seitzer P.M."/>
            <person name="Tritt A."/>
            <person name="Larsen D."/>
            <person name="Krusor M."/>
            <person name="Yao A.I."/>
            <person name="Wu D."/>
            <person name="Madern D."/>
            <person name="Eisen J.A."/>
            <person name="Darling A.E."/>
            <person name="Facciotti M.T."/>
        </authorList>
    </citation>
    <scope>NUCLEOTIDE SEQUENCE [LARGE SCALE GENOMIC DNA]</scope>
    <source>
        <strain evidence="2 3">JCM 10478</strain>
    </source>
</reference>